<dbReference type="AlphaFoldDB" id="T1HIM8"/>
<reference evidence="1" key="1">
    <citation type="submission" date="2015-05" db="UniProtKB">
        <authorList>
            <consortium name="EnsemblMetazoa"/>
        </authorList>
    </citation>
    <scope>IDENTIFICATION</scope>
</reference>
<organism evidence="1 2">
    <name type="scientific">Rhodnius prolixus</name>
    <name type="common">Triatomid bug</name>
    <dbReference type="NCBI Taxonomy" id="13249"/>
    <lineage>
        <taxon>Eukaryota</taxon>
        <taxon>Metazoa</taxon>
        <taxon>Ecdysozoa</taxon>
        <taxon>Arthropoda</taxon>
        <taxon>Hexapoda</taxon>
        <taxon>Insecta</taxon>
        <taxon>Pterygota</taxon>
        <taxon>Neoptera</taxon>
        <taxon>Paraneoptera</taxon>
        <taxon>Hemiptera</taxon>
        <taxon>Heteroptera</taxon>
        <taxon>Panheteroptera</taxon>
        <taxon>Cimicomorpha</taxon>
        <taxon>Reduviidae</taxon>
        <taxon>Triatominae</taxon>
        <taxon>Rhodnius</taxon>
    </lineage>
</organism>
<evidence type="ECO:0000313" key="1">
    <source>
        <dbReference type="EnsemblMetazoa" id="RPRC003901-PA"/>
    </source>
</evidence>
<name>T1HIM8_RHOPR</name>
<proteinExistence type="predicted"/>
<dbReference type="Proteomes" id="UP000015103">
    <property type="component" value="Unassembled WGS sequence"/>
</dbReference>
<sequence>MELPILQNENCENQSENEEREIIVREILSREINRIQNVCNSNEEISMENERWDCINVLCQNDPSAFETSSSPGTVILRQPTVSVRTQHRLSCNAEQLHASPNRSREIINSGQTRTGRRRWWWPRRWNPAGLRSSPEQLNVRIPIGGSISYRSYFPQDFEAYLPLDRNAPPTYTPVMSSTCPHDIHCNSFITPTPPPTYAQAMGASEIEASPDTVLELMVTSVGLVVCFPIASVTSRLLTITAPHVEPV</sequence>
<dbReference type="VEuPathDB" id="VectorBase:RPRC003901"/>
<accession>T1HIM8</accession>
<dbReference type="EnsemblMetazoa" id="RPRC003901-RA">
    <property type="protein sequence ID" value="RPRC003901-PA"/>
    <property type="gene ID" value="RPRC003901"/>
</dbReference>
<dbReference type="HOGENOM" id="CLU_1121302_0_0_1"/>
<evidence type="ECO:0000313" key="2">
    <source>
        <dbReference type="Proteomes" id="UP000015103"/>
    </source>
</evidence>
<dbReference type="EMBL" id="ACPB03001509">
    <property type="status" value="NOT_ANNOTATED_CDS"/>
    <property type="molecule type" value="Genomic_DNA"/>
</dbReference>
<dbReference type="InParanoid" id="T1HIM8"/>
<keyword evidence="2" id="KW-1185">Reference proteome</keyword>
<protein>
    <submittedName>
        <fullName evidence="1">Uncharacterized protein</fullName>
    </submittedName>
</protein>